<sequence>MQKPLAHPFTITVVADKPLRRTYSWAVWQHGGMTRRQSLIAYTTFEEARLAGKAALDEMVAAWRREAVPVPAA</sequence>
<dbReference type="KEGG" id="mets:DK389_04535"/>
<organism evidence="1 2">
    <name type="scientific">Methylobacterium durans</name>
    <dbReference type="NCBI Taxonomy" id="2202825"/>
    <lineage>
        <taxon>Bacteria</taxon>
        <taxon>Pseudomonadati</taxon>
        <taxon>Pseudomonadota</taxon>
        <taxon>Alphaproteobacteria</taxon>
        <taxon>Hyphomicrobiales</taxon>
        <taxon>Methylobacteriaceae</taxon>
        <taxon>Methylobacterium</taxon>
    </lineage>
</organism>
<proteinExistence type="predicted"/>
<protein>
    <recommendedName>
        <fullName evidence="3">WGR domain-containing protein</fullName>
    </recommendedName>
</protein>
<evidence type="ECO:0000313" key="1">
    <source>
        <dbReference type="EMBL" id="AWN39939.1"/>
    </source>
</evidence>
<dbReference type="EMBL" id="CP029550">
    <property type="protein sequence ID" value="AWN39939.1"/>
    <property type="molecule type" value="Genomic_DNA"/>
</dbReference>
<evidence type="ECO:0000313" key="2">
    <source>
        <dbReference type="Proteomes" id="UP000245926"/>
    </source>
</evidence>
<evidence type="ECO:0008006" key="3">
    <source>
        <dbReference type="Google" id="ProtNLM"/>
    </source>
</evidence>
<accession>A0A2U8W1J4</accession>
<dbReference type="AlphaFoldDB" id="A0A2U8W1J4"/>
<gene>
    <name evidence="1" type="ORF">DK389_04535</name>
</gene>
<name>A0A2U8W1J4_9HYPH</name>
<dbReference type="OrthoDB" id="8007381at2"/>
<dbReference type="Proteomes" id="UP000245926">
    <property type="component" value="Chromosome"/>
</dbReference>
<reference evidence="2" key="1">
    <citation type="submission" date="2018-05" db="EMBL/GenBank/DDBJ databases">
        <title>Complete Genome Sequence of Methylobacterium sp. 17SD2-17.</title>
        <authorList>
            <person name="Srinivasan S."/>
        </authorList>
    </citation>
    <scope>NUCLEOTIDE SEQUENCE [LARGE SCALE GENOMIC DNA]</scope>
    <source>
        <strain evidence="2">17SD2-17</strain>
    </source>
</reference>
<keyword evidence="2" id="KW-1185">Reference proteome</keyword>